<accession>A0A2I8F6L6</accession>
<dbReference type="Proteomes" id="UP000243502">
    <property type="component" value="Chromosome 4"/>
</dbReference>
<dbReference type="KEGG" id="pter:C2L65_44775"/>
<sequence>MRNFVTASLAASLLSVCAGSFAQPQLGTAPVSRAQVQKELVDLERAGYDPRNSTAYPDNIQAAQKSVAAERARQDDARKRAPNQDAGSM</sequence>
<name>A0A2I8F6L6_9BURK</name>
<dbReference type="InterPro" id="IPR025421">
    <property type="entry name" value="DUF4148"/>
</dbReference>
<feature type="signal peptide" evidence="2">
    <location>
        <begin position="1"/>
        <end position="22"/>
    </location>
</feature>
<gene>
    <name evidence="3" type="ORF">C2L65_44775</name>
</gene>
<evidence type="ECO:0000313" key="4">
    <source>
        <dbReference type="Proteomes" id="UP000243502"/>
    </source>
</evidence>
<reference evidence="3 4" key="1">
    <citation type="submission" date="2018-01" db="EMBL/GenBank/DDBJ databases">
        <title>Species boundaries and ecological features among Paraburkholderia terrae DSMZ17804T, P. hospita DSMZ17164T and P. caribensis DSMZ13236T.</title>
        <authorList>
            <person name="Pratama A.A."/>
        </authorList>
    </citation>
    <scope>NUCLEOTIDE SEQUENCE [LARGE SCALE GENOMIC DNA]</scope>
    <source>
        <strain evidence="3 4">DSM 17804</strain>
    </source>
</reference>
<dbReference type="Pfam" id="PF13663">
    <property type="entry name" value="DUF4148"/>
    <property type="match status" value="1"/>
</dbReference>
<dbReference type="AlphaFoldDB" id="A0A2I8F6L6"/>
<organism evidence="3 4">
    <name type="scientific">Paraburkholderia terrae</name>
    <dbReference type="NCBI Taxonomy" id="311230"/>
    <lineage>
        <taxon>Bacteria</taxon>
        <taxon>Pseudomonadati</taxon>
        <taxon>Pseudomonadota</taxon>
        <taxon>Betaproteobacteria</taxon>
        <taxon>Burkholderiales</taxon>
        <taxon>Burkholderiaceae</taxon>
        <taxon>Paraburkholderia</taxon>
    </lineage>
</organism>
<dbReference type="RefSeq" id="WP_081921336.1">
    <property type="nucleotide sequence ID" value="NZ_CP026114.1"/>
</dbReference>
<feature type="compositionally biased region" description="Basic and acidic residues" evidence="1">
    <location>
        <begin position="68"/>
        <end position="79"/>
    </location>
</feature>
<evidence type="ECO:0000256" key="1">
    <source>
        <dbReference type="SAM" id="MobiDB-lite"/>
    </source>
</evidence>
<feature type="compositionally biased region" description="Polar residues" evidence="1">
    <location>
        <begin position="51"/>
        <end position="64"/>
    </location>
</feature>
<feature type="chain" id="PRO_5014407514" evidence="2">
    <location>
        <begin position="23"/>
        <end position="89"/>
    </location>
</feature>
<keyword evidence="2" id="KW-0732">Signal</keyword>
<feature type="region of interest" description="Disordered" evidence="1">
    <location>
        <begin position="47"/>
        <end position="89"/>
    </location>
</feature>
<evidence type="ECO:0000313" key="3">
    <source>
        <dbReference type="EMBL" id="AUT66704.1"/>
    </source>
</evidence>
<proteinExistence type="predicted"/>
<dbReference type="EMBL" id="CP026114">
    <property type="protein sequence ID" value="AUT66704.1"/>
    <property type="molecule type" value="Genomic_DNA"/>
</dbReference>
<evidence type="ECO:0000256" key="2">
    <source>
        <dbReference type="SAM" id="SignalP"/>
    </source>
</evidence>
<dbReference type="OrthoDB" id="9008714at2"/>
<protein>
    <submittedName>
        <fullName evidence="3">DUF4148 domain-containing protein</fullName>
    </submittedName>
</protein>